<reference evidence="1" key="1">
    <citation type="submission" date="2021-05" db="EMBL/GenBank/DDBJ databases">
        <authorList>
            <person name="Pietrasiak N."/>
            <person name="Ward R."/>
            <person name="Stajich J.E."/>
            <person name="Kurbessoian T."/>
        </authorList>
    </citation>
    <scope>NUCLEOTIDE SEQUENCE</scope>
    <source>
        <strain evidence="1">UHER 2000/2452</strain>
    </source>
</reference>
<dbReference type="EMBL" id="JAHHHD010000013">
    <property type="protein sequence ID" value="MBW4659671.1"/>
    <property type="molecule type" value="Genomic_DNA"/>
</dbReference>
<organism evidence="1 2">
    <name type="scientific">Drouetiella hepatica Uher 2000/2452</name>
    <dbReference type="NCBI Taxonomy" id="904376"/>
    <lineage>
        <taxon>Bacteria</taxon>
        <taxon>Bacillati</taxon>
        <taxon>Cyanobacteriota</taxon>
        <taxon>Cyanophyceae</taxon>
        <taxon>Oculatellales</taxon>
        <taxon>Oculatellaceae</taxon>
        <taxon>Drouetiella</taxon>
    </lineage>
</organism>
<reference evidence="1" key="2">
    <citation type="journal article" date="2022" name="Microbiol. Resour. Announc.">
        <title>Metagenome Sequencing to Explore Phylogenomics of Terrestrial Cyanobacteria.</title>
        <authorList>
            <person name="Ward R.D."/>
            <person name="Stajich J.E."/>
            <person name="Johansen J.R."/>
            <person name="Huntemann M."/>
            <person name="Clum A."/>
            <person name="Foster B."/>
            <person name="Foster B."/>
            <person name="Roux S."/>
            <person name="Palaniappan K."/>
            <person name="Varghese N."/>
            <person name="Mukherjee S."/>
            <person name="Reddy T.B.K."/>
            <person name="Daum C."/>
            <person name="Copeland A."/>
            <person name="Chen I.A."/>
            <person name="Ivanova N.N."/>
            <person name="Kyrpides N.C."/>
            <person name="Shapiro N."/>
            <person name="Eloe-Fadrosh E.A."/>
            <person name="Pietrasiak N."/>
        </authorList>
    </citation>
    <scope>NUCLEOTIDE SEQUENCE</scope>
    <source>
        <strain evidence="1">UHER 2000/2452</strain>
    </source>
</reference>
<dbReference type="AlphaFoldDB" id="A0A951QD43"/>
<protein>
    <submittedName>
        <fullName evidence="1">Resolvase</fullName>
    </submittedName>
</protein>
<proteinExistence type="predicted"/>
<evidence type="ECO:0000313" key="1">
    <source>
        <dbReference type="EMBL" id="MBW4659671.1"/>
    </source>
</evidence>
<comment type="caution">
    <text evidence="1">The sequence shown here is derived from an EMBL/GenBank/DDBJ whole genome shotgun (WGS) entry which is preliminary data.</text>
</comment>
<sequence>MDLSISTDPQGLLPLEAVQKILNRSRASVYRYANTELDVLNPAYDPRKLNPEHRGGKDDPLLFHPNEVARFARDILGIKPVTIAIQQAPQTETQELLQAILSELQSIHQLLRSRP</sequence>
<dbReference type="Proteomes" id="UP000757435">
    <property type="component" value="Unassembled WGS sequence"/>
</dbReference>
<name>A0A951QD43_9CYAN</name>
<gene>
    <name evidence="1" type="ORF">KME15_13425</name>
</gene>
<accession>A0A951QD43</accession>
<evidence type="ECO:0000313" key="2">
    <source>
        <dbReference type="Proteomes" id="UP000757435"/>
    </source>
</evidence>